<organism evidence="2 3">
    <name type="scientific">Lactococcus garvieae</name>
    <dbReference type="NCBI Taxonomy" id="1363"/>
    <lineage>
        <taxon>Bacteria</taxon>
        <taxon>Bacillati</taxon>
        <taxon>Bacillota</taxon>
        <taxon>Bacilli</taxon>
        <taxon>Lactobacillales</taxon>
        <taxon>Streptococcaceae</taxon>
        <taxon>Lactococcus</taxon>
    </lineage>
</organism>
<protein>
    <recommendedName>
        <fullName evidence="4">DUF3862 domain-containing protein</fullName>
    </recommendedName>
</protein>
<dbReference type="InterPro" id="IPR024418">
    <property type="entry name" value="DUF3862"/>
</dbReference>
<name>A0A1I4IRX6_9LACT</name>
<dbReference type="RefSeq" id="WP_074751928.1">
    <property type="nucleotide sequence ID" value="NZ_FOTJ01000019.1"/>
</dbReference>
<reference evidence="2 3" key="1">
    <citation type="submission" date="2016-10" db="EMBL/GenBank/DDBJ databases">
        <authorList>
            <person name="de Groot N.N."/>
        </authorList>
    </citation>
    <scope>NUCLEOTIDE SEQUENCE [LARGE SCALE GENOMIC DNA]</scope>
    <source>
        <strain evidence="2 3">M79</strain>
    </source>
</reference>
<dbReference type="Gene3D" id="3.30.1450.10">
    <property type="match status" value="2"/>
</dbReference>
<accession>A0A1I4IRX6</accession>
<keyword evidence="1" id="KW-0732">Signal</keyword>
<evidence type="ECO:0000313" key="3">
    <source>
        <dbReference type="Proteomes" id="UP000181969"/>
    </source>
</evidence>
<dbReference type="Pfam" id="PF12978">
    <property type="entry name" value="DUF3862"/>
    <property type="match status" value="1"/>
</dbReference>
<sequence>MKKYTSYLIASSFAILVLLLLGYDIMRHESYENHIEKIVRQEKKQDLNSAKQLRKEYDSIIVGDKKNLNKQNATNIKDIKKILGNPIYTSTASTDGLDITTQEWCSGTSNELPALLTVNLLNTSVVEKSISNVYVPYNTDLLVTKSVYNNIKINGTLSMKEAIKNYGEPNSLSEYINSSGQVVDSLIWGTNVSGALDSFFNLSFINGKVVEKTESGLV</sequence>
<dbReference type="Proteomes" id="UP000181969">
    <property type="component" value="Unassembled WGS sequence"/>
</dbReference>
<evidence type="ECO:0000313" key="2">
    <source>
        <dbReference type="EMBL" id="SFL56601.1"/>
    </source>
</evidence>
<proteinExistence type="predicted"/>
<evidence type="ECO:0008006" key="4">
    <source>
        <dbReference type="Google" id="ProtNLM"/>
    </source>
</evidence>
<dbReference type="InterPro" id="IPR037873">
    <property type="entry name" value="BamE-like"/>
</dbReference>
<dbReference type="EMBL" id="FOTJ01000019">
    <property type="protein sequence ID" value="SFL56601.1"/>
    <property type="molecule type" value="Genomic_DNA"/>
</dbReference>
<gene>
    <name evidence="2" type="ORF">SAMN05216438_11917</name>
</gene>
<evidence type="ECO:0000256" key="1">
    <source>
        <dbReference type="ARBA" id="ARBA00022729"/>
    </source>
</evidence>
<dbReference type="AlphaFoldDB" id="A0A1I4IRX6"/>